<dbReference type="EMBL" id="FNIE01000017">
    <property type="protein sequence ID" value="SDP11185.1"/>
    <property type="molecule type" value="Genomic_DNA"/>
</dbReference>
<name>A0A1H0Q2D4_9ACTN</name>
<feature type="chain" id="PRO_5011667461" evidence="1">
    <location>
        <begin position="30"/>
        <end position="151"/>
    </location>
</feature>
<organism evidence="2 3">
    <name type="scientific">Actinacidiphila guanduensis</name>
    <dbReference type="NCBI Taxonomy" id="310781"/>
    <lineage>
        <taxon>Bacteria</taxon>
        <taxon>Bacillati</taxon>
        <taxon>Actinomycetota</taxon>
        <taxon>Actinomycetes</taxon>
        <taxon>Kitasatosporales</taxon>
        <taxon>Streptomycetaceae</taxon>
        <taxon>Actinacidiphila</taxon>
    </lineage>
</organism>
<dbReference type="Proteomes" id="UP000199341">
    <property type="component" value="Unassembled WGS sequence"/>
</dbReference>
<evidence type="ECO:0000256" key="1">
    <source>
        <dbReference type="SAM" id="SignalP"/>
    </source>
</evidence>
<feature type="signal peptide" evidence="1">
    <location>
        <begin position="1"/>
        <end position="29"/>
    </location>
</feature>
<evidence type="ECO:0000313" key="2">
    <source>
        <dbReference type="EMBL" id="SDP11185.1"/>
    </source>
</evidence>
<protein>
    <submittedName>
        <fullName evidence="2">Uncharacterized protein</fullName>
    </submittedName>
</protein>
<dbReference type="OrthoDB" id="4329576at2"/>
<reference evidence="2 3" key="1">
    <citation type="submission" date="2016-10" db="EMBL/GenBank/DDBJ databases">
        <authorList>
            <person name="de Groot N.N."/>
        </authorList>
    </citation>
    <scope>NUCLEOTIDE SEQUENCE [LARGE SCALE GENOMIC DNA]</scope>
    <source>
        <strain evidence="2 3">CGMCC 4.2022</strain>
    </source>
</reference>
<dbReference type="Pfam" id="PF18968">
    <property type="entry name" value="DUF5707"/>
    <property type="match status" value="1"/>
</dbReference>
<dbReference type="RefSeq" id="WP_093787701.1">
    <property type="nucleotide sequence ID" value="NZ_FNIE01000017.1"/>
</dbReference>
<proteinExistence type="predicted"/>
<accession>A0A1H0Q2D4</accession>
<sequence>MSKKLVGASLVSAAAVAAGTVVLVTSAGAAAPAKPAITKATARYAPSTGGADARLTVTATVADNSGVQGLKVLAWPASSGLAPKAAEMKAVENATCKATSSTASVCTYTVEDSAKDAAAMPAGTWYVSVLATAKDRGTTFAPKAATFTVKH</sequence>
<keyword evidence="3" id="KW-1185">Reference proteome</keyword>
<evidence type="ECO:0000313" key="3">
    <source>
        <dbReference type="Proteomes" id="UP000199341"/>
    </source>
</evidence>
<dbReference type="InterPro" id="IPR043761">
    <property type="entry name" value="DUF5707"/>
</dbReference>
<keyword evidence="1" id="KW-0732">Signal</keyword>
<dbReference type="AlphaFoldDB" id="A0A1H0Q2D4"/>
<gene>
    <name evidence="2" type="ORF">SAMN05216259_11795</name>
</gene>